<evidence type="ECO:0000256" key="6">
    <source>
        <dbReference type="ARBA" id="ARBA00023098"/>
    </source>
</evidence>
<dbReference type="Pfam" id="PF01643">
    <property type="entry name" value="Acyl-ACP_TE"/>
    <property type="match status" value="1"/>
</dbReference>
<keyword evidence="3" id="KW-0378">Hydrolase</keyword>
<evidence type="ECO:0000313" key="10">
    <source>
        <dbReference type="EMBL" id="BCI61973.1"/>
    </source>
</evidence>
<protein>
    <submittedName>
        <fullName evidence="10">Acyl-ACP thioesterase</fullName>
    </submittedName>
</protein>
<dbReference type="InterPro" id="IPR002864">
    <property type="entry name" value="Acyl-ACP_thioesterase_NHD"/>
</dbReference>
<proteinExistence type="inferred from homology"/>
<keyword evidence="2" id="KW-0444">Lipid biosynthesis</keyword>
<dbReference type="RefSeq" id="WP_200755425.1">
    <property type="nucleotide sequence ID" value="NZ_AP023322.1"/>
</dbReference>
<dbReference type="SUPFAM" id="SSF54637">
    <property type="entry name" value="Thioesterase/thiol ester dehydrase-isomerase"/>
    <property type="match status" value="2"/>
</dbReference>
<evidence type="ECO:0000256" key="1">
    <source>
        <dbReference type="ARBA" id="ARBA00006500"/>
    </source>
</evidence>
<keyword evidence="6" id="KW-0443">Lipid metabolism</keyword>
<organism evidence="10 11">
    <name type="scientific">Coprobacter secundus subsp. similis</name>
    <dbReference type="NCBI Taxonomy" id="2751153"/>
    <lineage>
        <taxon>Bacteria</taxon>
        <taxon>Pseudomonadati</taxon>
        <taxon>Bacteroidota</taxon>
        <taxon>Bacteroidia</taxon>
        <taxon>Bacteroidales</taxon>
        <taxon>Barnesiellaceae</taxon>
        <taxon>Coprobacter</taxon>
    </lineage>
</organism>
<keyword evidence="5" id="KW-0809">Transit peptide</keyword>
<feature type="domain" description="Acyl-ACP thioesterase N-terminal hotdog" evidence="8">
    <location>
        <begin position="14"/>
        <end position="131"/>
    </location>
</feature>
<dbReference type="Pfam" id="PF20791">
    <property type="entry name" value="Acyl-ACP_TE_C"/>
    <property type="match status" value="1"/>
</dbReference>
<evidence type="ECO:0000259" key="8">
    <source>
        <dbReference type="Pfam" id="PF01643"/>
    </source>
</evidence>
<evidence type="ECO:0000259" key="9">
    <source>
        <dbReference type="Pfam" id="PF20791"/>
    </source>
</evidence>
<evidence type="ECO:0000256" key="5">
    <source>
        <dbReference type="ARBA" id="ARBA00022946"/>
    </source>
</evidence>
<dbReference type="PANTHER" id="PTHR31727:SF6">
    <property type="entry name" value="OLEOYL-ACYL CARRIER PROTEIN THIOESTERASE 1, CHLOROPLASTIC"/>
    <property type="match status" value="1"/>
</dbReference>
<evidence type="ECO:0000256" key="2">
    <source>
        <dbReference type="ARBA" id="ARBA00022516"/>
    </source>
</evidence>
<dbReference type="AlphaFoldDB" id="A0A7G1HSJ0"/>
<evidence type="ECO:0000256" key="3">
    <source>
        <dbReference type="ARBA" id="ARBA00022801"/>
    </source>
</evidence>
<feature type="domain" description="Acyl-ACP thioesterase-like C-terminal" evidence="9">
    <location>
        <begin position="163"/>
        <end position="249"/>
    </location>
</feature>
<evidence type="ECO:0000256" key="4">
    <source>
        <dbReference type="ARBA" id="ARBA00022832"/>
    </source>
</evidence>
<evidence type="ECO:0000313" key="11">
    <source>
        <dbReference type="Proteomes" id="UP000594042"/>
    </source>
</evidence>
<keyword evidence="11" id="KW-1185">Reference proteome</keyword>
<evidence type="ECO:0000256" key="7">
    <source>
        <dbReference type="ARBA" id="ARBA00023160"/>
    </source>
</evidence>
<dbReference type="InterPro" id="IPR045023">
    <property type="entry name" value="FATA/B"/>
</dbReference>
<dbReference type="CDD" id="cd00586">
    <property type="entry name" value="4HBT"/>
    <property type="match status" value="1"/>
</dbReference>
<reference evidence="11" key="1">
    <citation type="submission" date="2020-07" db="EMBL/GenBank/DDBJ databases">
        <title>Complete genome sequencing of Coprobacter sp. strain 2CBH44.</title>
        <authorList>
            <person name="Sakamoto M."/>
            <person name="Murakami T."/>
            <person name="Mori H."/>
        </authorList>
    </citation>
    <scope>NUCLEOTIDE SEQUENCE [LARGE SCALE GENOMIC DNA]</scope>
    <source>
        <strain evidence="11">2CBH44</strain>
    </source>
</reference>
<dbReference type="KEGG" id="copr:Cop2CBH44_03260"/>
<comment type="similarity">
    <text evidence="1">Belongs to the acyl-ACP thioesterase family.</text>
</comment>
<dbReference type="InterPro" id="IPR049427">
    <property type="entry name" value="Acyl-ACP_TE_C"/>
</dbReference>
<dbReference type="EMBL" id="AP023322">
    <property type="protein sequence ID" value="BCI61973.1"/>
    <property type="molecule type" value="Genomic_DNA"/>
</dbReference>
<dbReference type="PANTHER" id="PTHR31727">
    <property type="entry name" value="OLEOYL-ACYL CARRIER PROTEIN THIOESTERASE 1, CHLOROPLASTIC"/>
    <property type="match status" value="1"/>
</dbReference>
<keyword evidence="4" id="KW-0276">Fatty acid metabolism</keyword>
<keyword evidence="7" id="KW-0275">Fatty acid biosynthesis</keyword>
<dbReference type="GO" id="GO:0016297">
    <property type="term" value="F:fatty acyl-[ACP] hydrolase activity"/>
    <property type="evidence" value="ECO:0007669"/>
    <property type="project" value="InterPro"/>
</dbReference>
<dbReference type="Proteomes" id="UP000594042">
    <property type="component" value="Chromosome"/>
</dbReference>
<name>A0A7G1HSJ0_9BACT</name>
<accession>A0A7G1HSJ0</accession>
<gene>
    <name evidence="10" type="ORF">Cop2CBH44_03260</name>
</gene>
<sequence length="253" mass="29434">MERVGKMELQKVASYTYAVEPAEVNAQGELPLTVLAQRILETATFHAESWAVGYSTLIQNDQAWVLARLAIEMQAYPRIGDTYVISTWIEGYNKHFSARNFEFAGKDGRIYGYARSIWSVIDMQTRTSADLTTFEYLAERISDKECPIERQSKLKPVQGEPLLAYPVRYSDIDLNRHVNSVKYIEHMLDSFTLQQYDEKYIKRFEINYISEARYGMDFKIYRNELDADIFAIDIKNNEDEAVCRGKVTFIPRR</sequence>
<dbReference type="GO" id="GO:0000036">
    <property type="term" value="F:acyl carrier activity"/>
    <property type="evidence" value="ECO:0007669"/>
    <property type="project" value="TreeGrafter"/>
</dbReference>
<dbReference type="Gene3D" id="3.10.129.10">
    <property type="entry name" value="Hotdog Thioesterase"/>
    <property type="match status" value="2"/>
</dbReference>
<dbReference type="InterPro" id="IPR029069">
    <property type="entry name" value="HotDog_dom_sf"/>
</dbReference>